<gene>
    <name evidence="1" type="ORF">D5F01_LYC20063</name>
</gene>
<dbReference type="EMBL" id="REGW02000020">
    <property type="protein sequence ID" value="KAE8281091.1"/>
    <property type="molecule type" value="Genomic_DNA"/>
</dbReference>
<comment type="caution">
    <text evidence="1">The sequence shown here is derived from an EMBL/GenBank/DDBJ whole genome shotgun (WGS) entry which is preliminary data.</text>
</comment>
<name>A0A6G0HPZ3_LARCR</name>
<dbReference type="Proteomes" id="UP000424527">
    <property type="component" value="Unassembled WGS sequence"/>
</dbReference>
<evidence type="ECO:0000313" key="1">
    <source>
        <dbReference type="EMBL" id="KAE8281091.1"/>
    </source>
</evidence>
<dbReference type="AlphaFoldDB" id="A0A6G0HPZ3"/>
<keyword evidence="2" id="KW-1185">Reference proteome</keyword>
<organism evidence="1 2">
    <name type="scientific">Larimichthys crocea</name>
    <name type="common">Large yellow croaker</name>
    <name type="synonym">Pseudosciaena crocea</name>
    <dbReference type="NCBI Taxonomy" id="215358"/>
    <lineage>
        <taxon>Eukaryota</taxon>
        <taxon>Metazoa</taxon>
        <taxon>Chordata</taxon>
        <taxon>Craniata</taxon>
        <taxon>Vertebrata</taxon>
        <taxon>Euteleostomi</taxon>
        <taxon>Actinopterygii</taxon>
        <taxon>Neopterygii</taxon>
        <taxon>Teleostei</taxon>
        <taxon>Neoteleostei</taxon>
        <taxon>Acanthomorphata</taxon>
        <taxon>Eupercaria</taxon>
        <taxon>Sciaenidae</taxon>
        <taxon>Larimichthys</taxon>
    </lineage>
</organism>
<evidence type="ECO:0000313" key="2">
    <source>
        <dbReference type="Proteomes" id="UP000424527"/>
    </source>
</evidence>
<reference evidence="1 2" key="1">
    <citation type="submission" date="2019-07" db="EMBL/GenBank/DDBJ databases">
        <title>Chromosome genome assembly for large yellow croaker.</title>
        <authorList>
            <person name="Xiao S."/>
        </authorList>
    </citation>
    <scope>NUCLEOTIDE SEQUENCE [LARGE SCALE GENOMIC DNA]</scope>
    <source>
        <strain evidence="1">JMULYC20181020</strain>
        <tissue evidence="1">Muscle</tissue>
    </source>
</reference>
<sequence>MDSPYAGRFGGCRHLSQIREESDSREQSTCFLPPIVQQQQTGAAGRPGVDEADRQEVRRWSEPAGLALYEHRSSLEENRSLLEELGRIEAELRESMRLDVERQQEAEFLRQQENQLLRTNLCYLSLSQRVAKPWVSSYFRRFPMHIYCLPVQAVNHKTRRRSLKKRQ</sequence>
<protein>
    <submittedName>
        <fullName evidence="1">Uncharacterized protein</fullName>
    </submittedName>
</protein>
<proteinExistence type="predicted"/>
<accession>A0A6G0HPZ3</accession>